<dbReference type="EMBL" id="JAIWYP010000010">
    <property type="protein sequence ID" value="KAH3752980.1"/>
    <property type="molecule type" value="Genomic_DNA"/>
</dbReference>
<organism evidence="1 2">
    <name type="scientific">Dreissena polymorpha</name>
    <name type="common">Zebra mussel</name>
    <name type="synonym">Mytilus polymorpha</name>
    <dbReference type="NCBI Taxonomy" id="45954"/>
    <lineage>
        <taxon>Eukaryota</taxon>
        <taxon>Metazoa</taxon>
        <taxon>Spiralia</taxon>
        <taxon>Lophotrochozoa</taxon>
        <taxon>Mollusca</taxon>
        <taxon>Bivalvia</taxon>
        <taxon>Autobranchia</taxon>
        <taxon>Heteroconchia</taxon>
        <taxon>Euheterodonta</taxon>
        <taxon>Imparidentia</taxon>
        <taxon>Neoheterodontei</taxon>
        <taxon>Myida</taxon>
        <taxon>Dreissenoidea</taxon>
        <taxon>Dreissenidae</taxon>
        <taxon>Dreissena</taxon>
    </lineage>
</organism>
<accession>A0A9D4I975</accession>
<dbReference type="Proteomes" id="UP000828390">
    <property type="component" value="Unassembled WGS sequence"/>
</dbReference>
<evidence type="ECO:0000313" key="1">
    <source>
        <dbReference type="EMBL" id="KAH3752980.1"/>
    </source>
</evidence>
<keyword evidence="2" id="KW-1185">Reference proteome</keyword>
<sequence length="51" mass="5782">MVPFLVLNGRLVRRVKCSVKKGGTFRTNRPGCLRVAHRMEYGSHSPVLDKN</sequence>
<evidence type="ECO:0000313" key="2">
    <source>
        <dbReference type="Proteomes" id="UP000828390"/>
    </source>
</evidence>
<name>A0A9D4I975_DREPO</name>
<dbReference type="AlphaFoldDB" id="A0A9D4I975"/>
<protein>
    <submittedName>
        <fullName evidence="1">Uncharacterized protein</fullName>
    </submittedName>
</protein>
<reference evidence="1" key="1">
    <citation type="journal article" date="2019" name="bioRxiv">
        <title>The Genome of the Zebra Mussel, Dreissena polymorpha: A Resource for Invasive Species Research.</title>
        <authorList>
            <person name="McCartney M.A."/>
            <person name="Auch B."/>
            <person name="Kono T."/>
            <person name="Mallez S."/>
            <person name="Zhang Y."/>
            <person name="Obille A."/>
            <person name="Becker A."/>
            <person name="Abrahante J.E."/>
            <person name="Garbe J."/>
            <person name="Badalamenti J.P."/>
            <person name="Herman A."/>
            <person name="Mangelson H."/>
            <person name="Liachko I."/>
            <person name="Sullivan S."/>
            <person name="Sone E.D."/>
            <person name="Koren S."/>
            <person name="Silverstein K.A.T."/>
            <person name="Beckman K.B."/>
            <person name="Gohl D.M."/>
        </authorList>
    </citation>
    <scope>NUCLEOTIDE SEQUENCE</scope>
    <source>
        <strain evidence="1">Duluth1</strain>
        <tissue evidence="1">Whole animal</tissue>
    </source>
</reference>
<comment type="caution">
    <text evidence="1">The sequence shown here is derived from an EMBL/GenBank/DDBJ whole genome shotgun (WGS) entry which is preliminary data.</text>
</comment>
<reference evidence="1" key="2">
    <citation type="submission" date="2020-11" db="EMBL/GenBank/DDBJ databases">
        <authorList>
            <person name="McCartney M.A."/>
            <person name="Auch B."/>
            <person name="Kono T."/>
            <person name="Mallez S."/>
            <person name="Becker A."/>
            <person name="Gohl D.M."/>
            <person name="Silverstein K.A.T."/>
            <person name="Koren S."/>
            <person name="Bechman K.B."/>
            <person name="Herman A."/>
            <person name="Abrahante J.E."/>
            <person name="Garbe J."/>
        </authorList>
    </citation>
    <scope>NUCLEOTIDE SEQUENCE</scope>
    <source>
        <strain evidence="1">Duluth1</strain>
        <tissue evidence="1">Whole animal</tissue>
    </source>
</reference>
<proteinExistence type="predicted"/>
<gene>
    <name evidence="1" type="ORF">DPMN_187607</name>
</gene>